<dbReference type="PANTHER" id="PTHR46732:SF8">
    <property type="entry name" value="ATP-DEPENDENT PROTEASE LA (LON) DOMAIN PROTEIN"/>
    <property type="match status" value="1"/>
</dbReference>
<sequence length="238" mass="25782">MYVASPHPTPPRANLMPVETTPPRPGDLNAALPELPLFPLPQTVLFPGALLPLHIFEPRYRALVRDALETHRILSVVLITDPHPIDAHGHPAIAGVAGAGEIIDHAELPGGRYNIVLRGRARVRLAERPFVPPYRTAAATVLEDEPGQVSAQDHAALISTAASFASLVRERDGNFEFRLPRDAATSLVADLCAHHLILDARERQAVLETLDVGARVRRVTEALALQQLALASATRDVN</sequence>
<dbReference type="Gene3D" id="2.30.130.40">
    <property type="entry name" value="LON domain-like"/>
    <property type="match status" value="1"/>
</dbReference>
<proteinExistence type="predicted"/>
<dbReference type="InterPro" id="IPR015947">
    <property type="entry name" value="PUA-like_sf"/>
</dbReference>
<organism evidence="3 4">
    <name type="scientific">Sorangium cellulosum</name>
    <name type="common">Polyangium cellulosum</name>
    <dbReference type="NCBI Taxonomy" id="56"/>
    <lineage>
        <taxon>Bacteria</taxon>
        <taxon>Pseudomonadati</taxon>
        <taxon>Myxococcota</taxon>
        <taxon>Polyangia</taxon>
        <taxon>Polyangiales</taxon>
        <taxon>Polyangiaceae</taxon>
        <taxon>Sorangium</taxon>
    </lineage>
</organism>
<dbReference type="EMBL" id="CP012672">
    <property type="protein sequence ID" value="AUX38553.1"/>
    <property type="molecule type" value="Genomic_DNA"/>
</dbReference>
<dbReference type="Gene3D" id="1.20.58.1480">
    <property type="match status" value="1"/>
</dbReference>
<evidence type="ECO:0000256" key="1">
    <source>
        <dbReference type="SAM" id="MobiDB-lite"/>
    </source>
</evidence>
<dbReference type="PANTHER" id="PTHR46732">
    <property type="entry name" value="ATP-DEPENDENT PROTEASE LA (LON) DOMAIN PROTEIN"/>
    <property type="match status" value="1"/>
</dbReference>
<keyword evidence="3" id="KW-0645">Protease</keyword>
<protein>
    <submittedName>
        <fullName evidence="3">ATP-dependent protease</fullName>
    </submittedName>
</protein>
<dbReference type="InterPro" id="IPR003111">
    <property type="entry name" value="Lon_prtase_N"/>
</dbReference>
<dbReference type="AlphaFoldDB" id="A0A4P2R8R1"/>
<feature type="domain" description="Lon N-terminal" evidence="2">
    <location>
        <begin position="35"/>
        <end position="227"/>
    </location>
</feature>
<evidence type="ECO:0000259" key="2">
    <source>
        <dbReference type="PROSITE" id="PS51787"/>
    </source>
</evidence>
<reference evidence="3 4" key="1">
    <citation type="submission" date="2015-09" db="EMBL/GenBank/DDBJ databases">
        <title>Sorangium comparison.</title>
        <authorList>
            <person name="Zaburannyi N."/>
            <person name="Bunk B."/>
            <person name="Overmann J."/>
            <person name="Mueller R."/>
        </authorList>
    </citation>
    <scope>NUCLEOTIDE SEQUENCE [LARGE SCALE GENOMIC DNA]</scope>
    <source>
        <strain evidence="3 4">So ce836</strain>
    </source>
</reference>
<evidence type="ECO:0000313" key="3">
    <source>
        <dbReference type="EMBL" id="AUX38553.1"/>
    </source>
</evidence>
<dbReference type="GO" id="GO:0006508">
    <property type="term" value="P:proteolysis"/>
    <property type="evidence" value="ECO:0007669"/>
    <property type="project" value="UniProtKB-KW"/>
</dbReference>
<dbReference type="PROSITE" id="PS51787">
    <property type="entry name" value="LON_N"/>
    <property type="match status" value="1"/>
</dbReference>
<evidence type="ECO:0000313" key="4">
    <source>
        <dbReference type="Proteomes" id="UP000295497"/>
    </source>
</evidence>
<accession>A0A4P2R8R1</accession>
<dbReference type="SUPFAM" id="SSF88697">
    <property type="entry name" value="PUA domain-like"/>
    <property type="match status" value="1"/>
</dbReference>
<gene>
    <name evidence="3" type="ORF">SOCE836_108000</name>
</gene>
<dbReference type="Proteomes" id="UP000295497">
    <property type="component" value="Chromosome"/>
</dbReference>
<dbReference type="InterPro" id="IPR046336">
    <property type="entry name" value="Lon_prtase_N_sf"/>
</dbReference>
<feature type="region of interest" description="Disordered" evidence="1">
    <location>
        <begin position="1"/>
        <end position="22"/>
    </location>
</feature>
<dbReference type="GO" id="GO:0008233">
    <property type="term" value="F:peptidase activity"/>
    <property type="evidence" value="ECO:0007669"/>
    <property type="project" value="UniProtKB-KW"/>
</dbReference>
<dbReference type="Pfam" id="PF02190">
    <property type="entry name" value="LON_substr_bdg"/>
    <property type="match status" value="1"/>
</dbReference>
<name>A0A4P2R8R1_SORCE</name>
<keyword evidence="3" id="KW-0378">Hydrolase</keyword>
<dbReference type="SMART" id="SM00464">
    <property type="entry name" value="LON"/>
    <property type="match status" value="1"/>
</dbReference>